<organism evidence="1 2">
    <name type="scientific">candidate division WOR-1 bacterium RIFOXYC2_FULL_41_25</name>
    <dbReference type="NCBI Taxonomy" id="1802586"/>
    <lineage>
        <taxon>Bacteria</taxon>
        <taxon>Bacillati</taxon>
        <taxon>Saganbacteria</taxon>
    </lineage>
</organism>
<dbReference type="InterPro" id="IPR010235">
    <property type="entry name" value="HepT"/>
</dbReference>
<keyword evidence="1" id="KW-0808">Transferase</keyword>
<sequence length="137" mass="16265">MTNKDIRWLQRFVNYQKALQQLSRFIAKGDLNELEEQGLIQSFEYTHELAWNTLKDFLENSGNKEIFGSKDTSRKAFQLNLIANGEVWMDMIQSRNETSHTYNEETSKKITKSIVDQYHSEFIKLERKLKELAKKEQ</sequence>
<name>A0A1F4TL37_UNCSA</name>
<dbReference type="AlphaFoldDB" id="A0A1F4TL37"/>
<reference evidence="1 2" key="1">
    <citation type="journal article" date="2016" name="Nat. Commun.">
        <title>Thousands of microbial genomes shed light on interconnected biogeochemical processes in an aquifer system.</title>
        <authorList>
            <person name="Anantharaman K."/>
            <person name="Brown C.T."/>
            <person name="Hug L.A."/>
            <person name="Sharon I."/>
            <person name="Castelle C.J."/>
            <person name="Probst A.J."/>
            <person name="Thomas B.C."/>
            <person name="Singh A."/>
            <person name="Wilkins M.J."/>
            <person name="Karaoz U."/>
            <person name="Brodie E.L."/>
            <person name="Williams K.H."/>
            <person name="Hubbard S.S."/>
            <person name="Banfield J.F."/>
        </authorList>
    </citation>
    <scope>NUCLEOTIDE SEQUENCE [LARGE SCALE GENOMIC DNA]</scope>
</reference>
<protein>
    <submittedName>
        <fullName evidence="1">Nucleotidyltransferase</fullName>
    </submittedName>
</protein>
<evidence type="ECO:0000313" key="1">
    <source>
        <dbReference type="EMBL" id="OGC33438.1"/>
    </source>
</evidence>
<accession>A0A1F4TL37</accession>
<dbReference type="Pfam" id="PF08780">
    <property type="entry name" value="NTase_sub_bind"/>
    <property type="match status" value="1"/>
</dbReference>
<comment type="caution">
    <text evidence="1">The sequence shown here is derived from an EMBL/GenBank/DDBJ whole genome shotgun (WGS) entry which is preliminary data.</text>
</comment>
<dbReference type="Gene3D" id="1.20.120.330">
    <property type="entry name" value="Nucleotidyltransferases domain 2"/>
    <property type="match status" value="1"/>
</dbReference>
<dbReference type="SUPFAM" id="SSF81593">
    <property type="entry name" value="Nucleotidyltransferase substrate binding subunit/domain"/>
    <property type="match status" value="1"/>
</dbReference>
<gene>
    <name evidence="1" type="ORF">A2462_06770</name>
</gene>
<proteinExistence type="predicted"/>
<evidence type="ECO:0000313" key="2">
    <source>
        <dbReference type="Proteomes" id="UP000177309"/>
    </source>
</evidence>
<dbReference type="Proteomes" id="UP000177309">
    <property type="component" value="Unassembled WGS sequence"/>
</dbReference>
<dbReference type="NCBIfam" id="TIGR01987">
    <property type="entry name" value="HI0074"/>
    <property type="match status" value="1"/>
</dbReference>
<dbReference type="GO" id="GO:0016740">
    <property type="term" value="F:transferase activity"/>
    <property type="evidence" value="ECO:0007669"/>
    <property type="project" value="UniProtKB-KW"/>
</dbReference>
<dbReference type="EMBL" id="MEUI01000035">
    <property type="protein sequence ID" value="OGC33438.1"/>
    <property type="molecule type" value="Genomic_DNA"/>
</dbReference>